<dbReference type="SMART" id="SM00717">
    <property type="entry name" value="SANT"/>
    <property type="match status" value="2"/>
</dbReference>
<evidence type="ECO:0000256" key="8">
    <source>
        <dbReference type="ARBA" id="ARBA00022840"/>
    </source>
</evidence>
<dbReference type="PROSITE" id="PS51194">
    <property type="entry name" value="HELICASE_CTER"/>
    <property type="match status" value="1"/>
</dbReference>
<dbReference type="InterPro" id="IPR014001">
    <property type="entry name" value="Helicase_ATP-bd"/>
</dbReference>
<dbReference type="EMBL" id="BABT02000108">
    <property type="protein sequence ID" value="GAA96867.1"/>
    <property type="molecule type" value="Genomic_DNA"/>
</dbReference>
<dbReference type="InterPro" id="IPR049730">
    <property type="entry name" value="SNF2/RAD54-like_C"/>
</dbReference>
<evidence type="ECO:0000256" key="6">
    <source>
        <dbReference type="ARBA" id="ARBA00022801"/>
    </source>
</evidence>
<dbReference type="SMART" id="SM00490">
    <property type="entry name" value="HELICc"/>
    <property type="match status" value="1"/>
</dbReference>
<feature type="domain" description="Helicase ATP-binding" evidence="13">
    <location>
        <begin position="314"/>
        <end position="479"/>
    </location>
</feature>
<dbReference type="CDD" id="cd17997">
    <property type="entry name" value="DEXHc_SMARCA1_SMARCA5"/>
    <property type="match status" value="1"/>
</dbReference>
<dbReference type="PANTHER" id="PTHR45623">
    <property type="entry name" value="CHROMODOMAIN-HELICASE-DNA-BINDING PROTEIN 3-RELATED-RELATED"/>
    <property type="match status" value="1"/>
</dbReference>
<dbReference type="InterPro" id="IPR015195">
    <property type="entry name" value="SLIDE"/>
</dbReference>
<feature type="compositionally biased region" description="Basic and acidic residues" evidence="12">
    <location>
        <begin position="166"/>
        <end position="183"/>
    </location>
</feature>
<feature type="domain" description="SANT" evidence="15">
    <location>
        <begin position="969"/>
        <end position="1021"/>
    </location>
</feature>
<evidence type="ECO:0000256" key="3">
    <source>
        <dbReference type="ARBA" id="ARBA00009687"/>
    </source>
</evidence>
<protein>
    <recommendedName>
        <fullName evidence="4">DNA helicase</fullName>
        <ecNumber evidence="4">3.6.4.12</ecNumber>
    </recommendedName>
</protein>
<dbReference type="InterPro" id="IPR001005">
    <property type="entry name" value="SANT/Myb"/>
</dbReference>
<dbReference type="SUPFAM" id="SSF101224">
    <property type="entry name" value="HAND domain of the nucleosome remodeling ATPase ISWI"/>
    <property type="match status" value="1"/>
</dbReference>
<dbReference type="OrthoDB" id="5857104at2759"/>
<feature type="compositionally biased region" description="Acidic residues" evidence="12">
    <location>
        <begin position="268"/>
        <end position="280"/>
    </location>
</feature>
<keyword evidence="6" id="KW-0378">Hydrolase</keyword>
<feature type="compositionally biased region" description="Polar residues" evidence="12">
    <location>
        <begin position="105"/>
        <end position="122"/>
    </location>
</feature>
<feature type="compositionally biased region" description="Polar residues" evidence="12">
    <location>
        <begin position="1193"/>
        <end position="1204"/>
    </location>
</feature>
<dbReference type="Gene3D" id="1.10.1040.30">
    <property type="entry name" value="ISWI, HAND domain"/>
    <property type="match status" value="1"/>
</dbReference>
<dbReference type="GO" id="GO:0034728">
    <property type="term" value="P:nucleosome organization"/>
    <property type="evidence" value="ECO:0007669"/>
    <property type="project" value="TreeGrafter"/>
</dbReference>
<dbReference type="InterPro" id="IPR009057">
    <property type="entry name" value="Homeodomain-like_sf"/>
</dbReference>
<dbReference type="Pfam" id="PF09110">
    <property type="entry name" value="HAND"/>
    <property type="match status" value="1"/>
</dbReference>
<keyword evidence="10" id="KW-0238">DNA-binding</keyword>
<keyword evidence="11" id="KW-0539">Nucleus</keyword>
<dbReference type="eggNOG" id="KOG0385">
    <property type="taxonomic scope" value="Eukaryota"/>
</dbReference>
<evidence type="ECO:0000313" key="16">
    <source>
        <dbReference type="EMBL" id="GAA96867.1"/>
    </source>
</evidence>
<evidence type="ECO:0000256" key="1">
    <source>
        <dbReference type="ARBA" id="ARBA00004123"/>
    </source>
</evidence>
<dbReference type="InParanoid" id="G7E230"/>
<evidence type="ECO:0000256" key="4">
    <source>
        <dbReference type="ARBA" id="ARBA00012551"/>
    </source>
</evidence>
<dbReference type="InterPro" id="IPR036306">
    <property type="entry name" value="ISWI_HAND-dom_sf"/>
</dbReference>
<dbReference type="GO" id="GO:0000785">
    <property type="term" value="C:chromatin"/>
    <property type="evidence" value="ECO:0007669"/>
    <property type="project" value="TreeGrafter"/>
</dbReference>
<accession>G7E230</accession>
<proteinExistence type="inferred from homology"/>
<dbReference type="GO" id="GO:0003678">
    <property type="term" value="F:DNA helicase activity"/>
    <property type="evidence" value="ECO:0007669"/>
    <property type="project" value="UniProtKB-EC"/>
</dbReference>
<dbReference type="GO" id="GO:0042393">
    <property type="term" value="F:histone binding"/>
    <property type="evidence" value="ECO:0007669"/>
    <property type="project" value="TreeGrafter"/>
</dbReference>
<gene>
    <name evidence="16" type="primary">Mo03540</name>
    <name evidence="16" type="ORF">E5Q_03540</name>
</gene>
<dbReference type="PROSITE" id="PS51192">
    <property type="entry name" value="HELICASE_ATP_BIND_1"/>
    <property type="match status" value="1"/>
</dbReference>
<dbReference type="SMART" id="SM00487">
    <property type="entry name" value="DEXDc"/>
    <property type="match status" value="1"/>
</dbReference>
<feature type="compositionally biased region" description="Polar residues" evidence="12">
    <location>
        <begin position="1"/>
        <end position="12"/>
    </location>
</feature>
<feature type="region of interest" description="Disordered" evidence="12">
    <location>
        <begin position="877"/>
        <end position="898"/>
    </location>
</feature>
<evidence type="ECO:0000256" key="10">
    <source>
        <dbReference type="ARBA" id="ARBA00023125"/>
    </source>
</evidence>
<evidence type="ECO:0000256" key="9">
    <source>
        <dbReference type="ARBA" id="ARBA00022853"/>
    </source>
</evidence>
<dbReference type="GO" id="GO:0005524">
    <property type="term" value="F:ATP binding"/>
    <property type="evidence" value="ECO:0007669"/>
    <property type="project" value="UniProtKB-KW"/>
</dbReference>
<comment type="similarity">
    <text evidence="3">Belongs to the SNF2/RAD54 helicase family. ISWI subfamily.</text>
</comment>
<dbReference type="SUPFAM" id="SSF52540">
    <property type="entry name" value="P-loop containing nucleoside triphosphate hydrolases"/>
    <property type="match status" value="2"/>
</dbReference>
<dbReference type="SUPFAM" id="SSF46689">
    <property type="entry name" value="Homeodomain-like"/>
    <property type="match status" value="2"/>
</dbReference>
<evidence type="ECO:0000259" key="14">
    <source>
        <dbReference type="PROSITE" id="PS51194"/>
    </source>
</evidence>
<feature type="region of interest" description="Disordered" evidence="12">
    <location>
        <begin position="244"/>
        <end position="285"/>
    </location>
</feature>
<evidence type="ECO:0000256" key="12">
    <source>
        <dbReference type="SAM" id="MobiDB-lite"/>
    </source>
</evidence>
<dbReference type="PANTHER" id="PTHR45623:SF49">
    <property type="entry name" value="SWI_SNF-RELATED MATRIX-ASSOCIATED ACTIN-DEPENDENT REGULATOR OF CHROMATIN SUBFAMILY A MEMBER 5"/>
    <property type="match status" value="1"/>
</dbReference>
<evidence type="ECO:0000259" key="13">
    <source>
        <dbReference type="PROSITE" id="PS51192"/>
    </source>
</evidence>
<dbReference type="InterPro" id="IPR015194">
    <property type="entry name" value="ISWI_HAND-dom"/>
</dbReference>
<dbReference type="Pfam" id="PF00271">
    <property type="entry name" value="Helicase_C"/>
    <property type="match status" value="1"/>
</dbReference>
<keyword evidence="8" id="KW-0067">ATP-binding</keyword>
<feature type="region of interest" description="Disordered" evidence="12">
    <location>
        <begin position="1145"/>
        <end position="1210"/>
    </location>
</feature>
<dbReference type="PROSITE" id="PS51293">
    <property type="entry name" value="SANT"/>
    <property type="match status" value="1"/>
</dbReference>
<evidence type="ECO:0000256" key="2">
    <source>
        <dbReference type="ARBA" id="ARBA00009220"/>
    </source>
</evidence>
<dbReference type="CDD" id="cd18793">
    <property type="entry name" value="SF2_C_SNF"/>
    <property type="match status" value="1"/>
</dbReference>
<dbReference type="GO" id="GO:0005634">
    <property type="term" value="C:nucleus"/>
    <property type="evidence" value="ECO:0007669"/>
    <property type="project" value="UniProtKB-SubCell"/>
</dbReference>
<evidence type="ECO:0000259" key="15">
    <source>
        <dbReference type="PROSITE" id="PS51293"/>
    </source>
</evidence>
<dbReference type="Pfam" id="PF09111">
    <property type="entry name" value="SLIDE"/>
    <property type="match status" value="1"/>
</dbReference>
<name>G7E230_MIXOS</name>
<dbReference type="GO" id="GO:0016887">
    <property type="term" value="F:ATP hydrolysis activity"/>
    <property type="evidence" value="ECO:0007669"/>
    <property type="project" value="TreeGrafter"/>
</dbReference>
<keyword evidence="5" id="KW-0547">Nucleotide-binding</keyword>
<reference evidence="16 17" key="1">
    <citation type="journal article" date="2011" name="J. Gen. Appl. Microbiol.">
        <title>Draft genome sequencing of the enigmatic basidiomycete Mixia osmundae.</title>
        <authorList>
            <person name="Nishida H."/>
            <person name="Nagatsuka Y."/>
            <person name="Sugiyama J."/>
        </authorList>
    </citation>
    <scope>NUCLEOTIDE SEQUENCE [LARGE SCALE GENOMIC DNA]</scope>
    <source>
        <strain evidence="17">CBS 9802 / IAM 14324 / JCM 22182 / KY 12970</strain>
    </source>
</reference>
<sequence length="1210" mass="136590">MAAPNQSSTSLPPQIKFPRLANEIPSTTTAHNAVGTEGAGPLGSTSDSLRPPADDDDKLSDIVMDSRDLSRVGSRQPSTEDEEMADAGRATNGATEDIKPRHPLASTSTISAAAKPRTSTGRNAKKEEAGDDEDEILSEEDEDDSDDEPTPYVGDDANISPAKRRALLEKEERANIRRVEKAKKAAQNSQLASRKTGNAAKKAADTIKRFSYLLGQSDIFMHFCNLKKEREPEFAAMLEEAEISRNADTSRKSKAKAGASRGRKTEKEEDAELLREDDENDGSKDDLMVFTESPAYVKGGKMRDYQIQGLNWMIGLHHNGINGILADEMGLGKTLQTISFLGYLKFYRGITGPHLIVVPKSTLDNWSREVAHWVPGFRSIILSGPKEERAEMCQSTIITQEFDVLITSYEICQREKSTLKKLAWEYIIIDEAHRIKNVNSILSQIVRLFDSRGRLLITGTPLQNDLHELWALLNYIIPDCFSDVSDFDRWFERKGGEGEDADSVVKQLHKVLRPFLLRRVKADVEKSLLPKKEVNIYVGLTDMQRQWYKSILEKDIDAVNGAGGKKEGKTRLLNIVMQLRKCCNHPYLFDGAEPGPPFTTDEHLVQNAGKMVVLDKLLTSMKAKGSRVLIFSQMSRVLDILEDYCFFRGHKYCRIDGSTDHADRISAIDDYNRPGSEKFVFLLTTRAGGLGINLTTADVVVLYDSDWNPQADLQAMDRAHRIGQTKQVYVFRFVTEDSVEEKVLERAAQKLRLDQLVIQQGRATVSKAQSKDELVEMIQHGAERIIKADAPANSMMIDDDVDLIIQRGEARTAELNKKYETLNIDDLANFKSESATTNWEGEAYGKKKAIGMLWIEPSKRERKTNYSVDNYYRDALRTGGEKKGPARNRGPRQPQTEDFQFFPPAYAELLEKEHNHNRKLAEYKVPAIEDPSRTPEELEKERAEAQEIIDNAEPLTEQEALLKEGMGLEGFDSWHRKHFQGFIRGCEKAGREDYAGIQSEIPDKTVEEIEDYAKVFWERYREVDGWERQLQKIEVAEAKRQKDAHITLVLREKINEASHPYQKLDIPYAAQSKGKVWSEDEDRFLLIKLNLYGIGTDDVYERIKADVLEWPGFRFDWFIRSRNAPEINRRCITLLNLIEKEAEEKERKAKRAKDSSSPVKKANGKNGKITVTVKPNGSSKSAATKKRKTDSSRASTPSIASASGNKKAKK</sequence>
<comment type="similarity">
    <text evidence="2">Belongs to the SNF2/RAD54 helicase family. SWR1 subfamily.</text>
</comment>
<reference evidence="16 17" key="2">
    <citation type="journal article" date="2012" name="Open Biol.">
        <title>Characteristics of nucleosomes and linker DNA regions on the genome of the basidiomycete Mixia osmundae revealed by mono- and dinucleosome mapping.</title>
        <authorList>
            <person name="Nishida H."/>
            <person name="Kondo S."/>
            <person name="Matsumoto T."/>
            <person name="Suzuki Y."/>
            <person name="Yoshikawa H."/>
            <person name="Taylor T.D."/>
            <person name="Sugiyama J."/>
        </authorList>
    </citation>
    <scope>NUCLEOTIDE SEQUENCE [LARGE SCALE GENOMIC DNA]</scope>
    <source>
        <strain evidence="17">CBS 9802 / IAM 14324 / JCM 22182 / KY 12970</strain>
    </source>
</reference>
<dbReference type="STRING" id="764103.G7E230"/>
<feature type="domain" description="Helicase C-terminal" evidence="14">
    <location>
        <begin position="613"/>
        <end position="764"/>
    </location>
</feature>
<organism evidence="16 17">
    <name type="scientific">Mixia osmundae (strain CBS 9802 / IAM 14324 / JCM 22182 / KY 12970)</name>
    <dbReference type="NCBI Taxonomy" id="764103"/>
    <lineage>
        <taxon>Eukaryota</taxon>
        <taxon>Fungi</taxon>
        <taxon>Dikarya</taxon>
        <taxon>Basidiomycota</taxon>
        <taxon>Pucciniomycotina</taxon>
        <taxon>Mixiomycetes</taxon>
        <taxon>Mixiales</taxon>
        <taxon>Mixiaceae</taxon>
        <taxon>Mixia</taxon>
    </lineage>
</organism>
<evidence type="ECO:0000313" key="17">
    <source>
        <dbReference type="Proteomes" id="UP000009131"/>
    </source>
</evidence>
<feature type="region of interest" description="Disordered" evidence="12">
    <location>
        <begin position="1"/>
        <end position="200"/>
    </location>
</feature>
<dbReference type="Gene3D" id="3.40.50.10810">
    <property type="entry name" value="Tandem AAA-ATPase domain"/>
    <property type="match status" value="1"/>
</dbReference>
<dbReference type="HOGENOM" id="CLU_000315_0_2_1"/>
<dbReference type="Proteomes" id="UP000009131">
    <property type="component" value="Unassembled WGS sequence"/>
</dbReference>
<dbReference type="FunCoup" id="G7E230">
    <property type="interactions" value="460"/>
</dbReference>
<dbReference type="EC" id="3.6.4.12" evidence="4"/>
<comment type="caution">
    <text evidence="16">The sequence shown here is derived from an EMBL/GenBank/DDBJ whole genome shotgun (WGS) entry which is preliminary data.</text>
</comment>
<dbReference type="OMA" id="VHDYQFF"/>
<dbReference type="InterPro" id="IPR044754">
    <property type="entry name" value="Isw1/2_DEXHc"/>
</dbReference>
<evidence type="ECO:0000256" key="7">
    <source>
        <dbReference type="ARBA" id="ARBA00022806"/>
    </source>
</evidence>
<comment type="subcellular location">
    <subcellularLocation>
        <location evidence="1">Nucleus</location>
    </subcellularLocation>
</comment>
<dbReference type="Pfam" id="PF00176">
    <property type="entry name" value="SNF2-rel_dom"/>
    <property type="match status" value="1"/>
</dbReference>
<keyword evidence="9" id="KW-0156">Chromatin regulator</keyword>
<dbReference type="InterPro" id="IPR000330">
    <property type="entry name" value="SNF2_N"/>
</dbReference>
<dbReference type="InterPro" id="IPR038718">
    <property type="entry name" value="SNF2-like_sf"/>
</dbReference>
<dbReference type="GO" id="GO:0003677">
    <property type="term" value="F:DNA binding"/>
    <property type="evidence" value="ECO:0007669"/>
    <property type="project" value="UniProtKB-KW"/>
</dbReference>
<feature type="compositionally biased region" description="Acidic residues" evidence="12">
    <location>
        <begin position="129"/>
        <end position="149"/>
    </location>
</feature>
<dbReference type="InterPro" id="IPR027417">
    <property type="entry name" value="P-loop_NTPase"/>
</dbReference>
<evidence type="ECO:0000256" key="11">
    <source>
        <dbReference type="ARBA" id="ARBA00023242"/>
    </source>
</evidence>
<dbReference type="Gene3D" id="1.10.10.60">
    <property type="entry name" value="Homeodomain-like"/>
    <property type="match status" value="2"/>
</dbReference>
<dbReference type="Gene3D" id="3.40.50.300">
    <property type="entry name" value="P-loop containing nucleotide triphosphate hydrolases"/>
    <property type="match status" value="1"/>
</dbReference>
<dbReference type="FunFam" id="3.40.50.300:FF:000082">
    <property type="entry name" value="ISWI chromatin remodeling complex ATPase ISW1"/>
    <property type="match status" value="1"/>
</dbReference>
<dbReference type="InterPro" id="IPR017884">
    <property type="entry name" value="SANT_dom"/>
</dbReference>
<dbReference type="GO" id="GO:0140658">
    <property type="term" value="F:ATP-dependent chromatin remodeler activity"/>
    <property type="evidence" value="ECO:0007669"/>
    <property type="project" value="TreeGrafter"/>
</dbReference>
<dbReference type="FunFam" id="3.40.50.10810:FF:000005">
    <property type="entry name" value="Photoperiod-independent early flowering 1"/>
    <property type="match status" value="1"/>
</dbReference>
<dbReference type="GO" id="GO:0031491">
    <property type="term" value="F:nucleosome binding"/>
    <property type="evidence" value="ECO:0007669"/>
    <property type="project" value="InterPro"/>
</dbReference>
<feature type="compositionally biased region" description="Polar residues" evidence="12">
    <location>
        <begin position="186"/>
        <end position="196"/>
    </location>
</feature>
<keyword evidence="17" id="KW-1185">Reference proteome</keyword>
<evidence type="ECO:0000256" key="5">
    <source>
        <dbReference type="ARBA" id="ARBA00022741"/>
    </source>
</evidence>
<dbReference type="AlphaFoldDB" id="G7E230"/>
<dbReference type="InterPro" id="IPR001650">
    <property type="entry name" value="Helicase_C-like"/>
</dbReference>
<keyword evidence="7" id="KW-0347">Helicase</keyword>
<dbReference type="RefSeq" id="XP_014567284.1">
    <property type="nucleotide sequence ID" value="XM_014711798.1"/>
</dbReference>